<keyword evidence="4" id="KW-1185">Reference proteome</keyword>
<keyword evidence="1" id="KW-1133">Transmembrane helix</keyword>
<feature type="transmembrane region" description="Helical" evidence="1">
    <location>
        <begin position="6"/>
        <end position="25"/>
    </location>
</feature>
<sequence>MSEKIVLLLIFIGLIVIVGLSVFILKRYRALKDHNAKKLKALKDQERRLEEKRAYVLESLRVLSKALSEGQVGAVEGAIRIKTLLEYYDSDLLAKPRNRLLLDIFHQTEHIPILSAWKALDRPTRRKYLDAIEKIELKHGEEMKRVGQGLSEYFNEC</sequence>
<protein>
    <submittedName>
        <fullName evidence="3">DUF2489 domain-containing protein</fullName>
    </submittedName>
</protein>
<dbReference type="RefSeq" id="WP_138987985.1">
    <property type="nucleotide sequence ID" value="NZ_CP043869.1"/>
</dbReference>
<name>A0A5P1RDZ4_9GAMM</name>
<reference evidence="3 4" key="1">
    <citation type="journal article" date="2019" name="Biochem. Eng. J.">
        <title>Metabolic engineering of the marine bacteria Neptunomonas concharum for the production of acetoin and meso-2,3-butanediol from acetate.</title>
        <authorList>
            <person name="Li W."/>
            <person name="Pu N."/>
            <person name="Liu C.-X."/>
            <person name="Yuan Q.-P."/>
            <person name="Li Z.-J."/>
        </authorList>
    </citation>
    <scope>NUCLEOTIDE SEQUENCE [LARGE SCALE GENOMIC DNA]</scope>
    <source>
        <strain evidence="3 4">JCM17730</strain>
    </source>
</reference>
<keyword evidence="1" id="KW-0812">Transmembrane</keyword>
<evidence type="ECO:0000313" key="4">
    <source>
        <dbReference type="Proteomes" id="UP000324760"/>
    </source>
</evidence>
<accession>A0A5P1RDZ4</accession>
<feature type="domain" description="DUF2489" evidence="2">
    <location>
        <begin position="17"/>
        <end position="145"/>
    </location>
</feature>
<dbReference type="AlphaFoldDB" id="A0A5P1RDZ4"/>
<dbReference type="OrthoDB" id="5740155at2"/>
<dbReference type="KEGG" id="ncu:F0U83_14715"/>
<gene>
    <name evidence="3" type="ORF">F0U83_14715</name>
</gene>
<dbReference type="InterPro" id="IPR019617">
    <property type="entry name" value="DUF2489"/>
</dbReference>
<keyword evidence="1" id="KW-0472">Membrane</keyword>
<evidence type="ECO:0000259" key="2">
    <source>
        <dbReference type="Pfam" id="PF10675"/>
    </source>
</evidence>
<dbReference type="EMBL" id="CP043869">
    <property type="protein sequence ID" value="QEQ97869.1"/>
    <property type="molecule type" value="Genomic_DNA"/>
</dbReference>
<evidence type="ECO:0000313" key="3">
    <source>
        <dbReference type="EMBL" id="QEQ97869.1"/>
    </source>
</evidence>
<evidence type="ECO:0000256" key="1">
    <source>
        <dbReference type="SAM" id="Phobius"/>
    </source>
</evidence>
<dbReference type="Proteomes" id="UP000324760">
    <property type="component" value="Chromosome"/>
</dbReference>
<organism evidence="3 4">
    <name type="scientific">Neptunomonas concharum</name>
    <dbReference type="NCBI Taxonomy" id="1031538"/>
    <lineage>
        <taxon>Bacteria</taxon>
        <taxon>Pseudomonadati</taxon>
        <taxon>Pseudomonadota</taxon>
        <taxon>Gammaproteobacteria</taxon>
        <taxon>Oceanospirillales</taxon>
        <taxon>Oceanospirillaceae</taxon>
        <taxon>Neptunomonas</taxon>
    </lineage>
</organism>
<dbReference type="Pfam" id="PF10675">
    <property type="entry name" value="DUF2489"/>
    <property type="match status" value="1"/>
</dbReference>
<proteinExistence type="predicted"/>